<accession>A0AAW2E7M3</accession>
<proteinExistence type="predicted"/>
<organism evidence="1 2">
    <name type="scientific">Cardiocondyla obscurior</name>
    <dbReference type="NCBI Taxonomy" id="286306"/>
    <lineage>
        <taxon>Eukaryota</taxon>
        <taxon>Metazoa</taxon>
        <taxon>Ecdysozoa</taxon>
        <taxon>Arthropoda</taxon>
        <taxon>Hexapoda</taxon>
        <taxon>Insecta</taxon>
        <taxon>Pterygota</taxon>
        <taxon>Neoptera</taxon>
        <taxon>Endopterygota</taxon>
        <taxon>Hymenoptera</taxon>
        <taxon>Apocrita</taxon>
        <taxon>Aculeata</taxon>
        <taxon>Formicoidea</taxon>
        <taxon>Formicidae</taxon>
        <taxon>Myrmicinae</taxon>
        <taxon>Cardiocondyla</taxon>
    </lineage>
</organism>
<dbReference type="EMBL" id="JADYXP020000027">
    <property type="protein sequence ID" value="KAL0099673.1"/>
    <property type="molecule type" value="Genomic_DNA"/>
</dbReference>
<evidence type="ECO:0000313" key="2">
    <source>
        <dbReference type="Proteomes" id="UP001430953"/>
    </source>
</evidence>
<reference evidence="1 2" key="1">
    <citation type="submission" date="2023-03" db="EMBL/GenBank/DDBJ databases">
        <title>High recombination rates correlate with genetic variation in Cardiocondyla obscurior ants.</title>
        <authorList>
            <person name="Errbii M."/>
        </authorList>
    </citation>
    <scope>NUCLEOTIDE SEQUENCE [LARGE SCALE GENOMIC DNA]</scope>
    <source>
        <strain evidence="1">Alpha-2009</strain>
        <tissue evidence="1">Whole body</tissue>
    </source>
</reference>
<keyword evidence="2" id="KW-1185">Reference proteome</keyword>
<protein>
    <submittedName>
        <fullName evidence="1">Uncharacterized protein</fullName>
    </submittedName>
</protein>
<dbReference type="Proteomes" id="UP001430953">
    <property type="component" value="Unassembled WGS sequence"/>
</dbReference>
<comment type="caution">
    <text evidence="1">The sequence shown here is derived from an EMBL/GenBank/DDBJ whole genome shotgun (WGS) entry which is preliminary data.</text>
</comment>
<gene>
    <name evidence="1" type="ORF">PUN28_019815</name>
</gene>
<name>A0AAW2E7M3_9HYME</name>
<evidence type="ECO:0000313" key="1">
    <source>
        <dbReference type="EMBL" id="KAL0099673.1"/>
    </source>
</evidence>
<dbReference type="AlphaFoldDB" id="A0AAW2E7M3"/>
<sequence length="88" mass="9938">MAFINIHIRCTSFDTRARAIIDRSSGPGARIRKCTPVFGASKKLKSKLFSSYHDFERLTFFRELSSTVCAADCNERLKSSTRDACADR</sequence>